<dbReference type="Gene3D" id="3.40.50.11380">
    <property type="match status" value="1"/>
</dbReference>
<keyword evidence="8" id="KW-0328">Glycosyltransferase</keyword>
<evidence type="ECO:0000313" key="18">
    <source>
        <dbReference type="Proteomes" id="UP001473302"/>
    </source>
</evidence>
<keyword evidence="12 15" id="KW-0802">TPR repeat</keyword>
<evidence type="ECO:0000256" key="7">
    <source>
        <dbReference type="ARBA" id="ARBA00022614"/>
    </source>
</evidence>
<organism evidence="17 18">
    <name type="scientific">Mucor flavus</name>
    <dbReference type="NCBI Taxonomy" id="439312"/>
    <lineage>
        <taxon>Eukaryota</taxon>
        <taxon>Fungi</taxon>
        <taxon>Fungi incertae sedis</taxon>
        <taxon>Mucoromycota</taxon>
        <taxon>Mucoromycotina</taxon>
        <taxon>Mucoromycetes</taxon>
        <taxon>Mucorales</taxon>
        <taxon>Mucorineae</taxon>
        <taxon>Mucoraceae</taxon>
        <taxon>Mucor</taxon>
    </lineage>
</organism>
<evidence type="ECO:0000256" key="8">
    <source>
        <dbReference type="ARBA" id="ARBA00022676"/>
    </source>
</evidence>
<dbReference type="InterPro" id="IPR003591">
    <property type="entry name" value="Leu-rich_rpt_typical-subtyp"/>
</dbReference>
<dbReference type="SUPFAM" id="SSF48452">
    <property type="entry name" value="TPR-like"/>
    <property type="match status" value="1"/>
</dbReference>
<dbReference type="Gene3D" id="3.80.10.10">
    <property type="entry name" value="Ribonuclease Inhibitor"/>
    <property type="match status" value="1"/>
</dbReference>
<dbReference type="SMART" id="SM00028">
    <property type="entry name" value="TPR"/>
    <property type="match status" value="4"/>
</dbReference>
<dbReference type="InterPro" id="IPR019734">
    <property type="entry name" value="TPR_rpt"/>
</dbReference>
<evidence type="ECO:0000256" key="14">
    <source>
        <dbReference type="ARBA" id="ARBA00023204"/>
    </source>
</evidence>
<evidence type="ECO:0000256" key="1">
    <source>
        <dbReference type="ARBA" id="ARBA00004286"/>
    </source>
</evidence>
<keyword evidence="7" id="KW-0433">Leucine-rich repeat</keyword>
<dbReference type="InterPro" id="IPR032675">
    <property type="entry name" value="LRR_dom_sf"/>
</dbReference>
<dbReference type="EC" id="2.4.1.255" evidence="5"/>
<evidence type="ECO:0000256" key="10">
    <source>
        <dbReference type="ARBA" id="ARBA00022737"/>
    </source>
</evidence>
<dbReference type="PANTHER" id="PTHR44998">
    <property type="match status" value="1"/>
</dbReference>
<feature type="domain" description="O-GlcNAc transferase C-terminal" evidence="16">
    <location>
        <begin position="1308"/>
        <end position="1506"/>
    </location>
</feature>
<dbReference type="SMART" id="SM00364">
    <property type="entry name" value="LRR_BAC"/>
    <property type="match status" value="3"/>
</dbReference>
<feature type="repeat" description="TPR" evidence="15">
    <location>
        <begin position="821"/>
        <end position="854"/>
    </location>
</feature>
<keyword evidence="13" id="KW-0156">Chromatin regulator</keyword>
<evidence type="ECO:0000256" key="11">
    <source>
        <dbReference type="ARBA" id="ARBA00022763"/>
    </source>
</evidence>
<evidence type="ECO:0000256" key="15">
    <source>
        <dbReference type="PROSITE-ProRule" id="PRU00339"/>
    </source>
</evidence>
<dbReference type="Pfam" id="PF13181">
    <property type="entry name" value="TPR_8"/>
    <property type="match status" value="2"/>
</dbReference>
<evidence type="ECO:0000259" key="16">
    <source>
        <dbReference type="Pfam" id="PF13844"/>
    </source>
</evidence>
<proteinExistence type="inferred from homology"/>
<comment type="subcellular location">
    <subcellularLocation>
        <location evidence="1">Chromosome</location>
    </subcellularLocation>
</comment>
<dbReference type="Pfam" id="PF13374">
    <property type="entry name" value="TPR_10"/>
    <property type="match status" value="1"/>
</dbReference>
<keyword evidence="6" id="KW-0158">Chromosome</keyword>
<comment type="caution">
    <text evidence="17">The sequence shown here is derived from an EMBL/GenBank/DDBJ whole genome shotgun (WGS) entry which is preliminary data.</text>
</comment>
<feature type="repeat" description="TPR" evidence="15">
    <location>
        <begin position="502"/>
        <end position="535"/>
    </location>
</feature>
<comment type="similarity">
    <text evidence="3">Belongs to the glycosyltransferase 41 family. O-GlcNAc transferase subfamily.</text>
</comment>
<keyword evidence="14" id="KW-0234">DNA repair</keyword>
<feature type="repeat" description="TPR" evidence="15">
    <location>
        <begin position="787"/>
        <end position="820"/>
    </location>
</feature>
<sequence>MSSSHPVKSVVLWHLSGCIATFYEHKDSNDDKKRVPLDTVCFTNKAYLAFRQVDILKVASPAVPYLSCLTSLLLQNNNLKTLPLEIWRLTNLQELNVACNQLTTLPIEIGLLVNLKELFVHNNQLTKMPCQLGNLKHLTTLDLTQNQLIELPAEILKLGLNNLWIDYNCFKAVDKGSRFISLKSICIQTIGLTCLEDEESKRVVQDVPVIQQEDLLQIQNTDLLPTCNHCQSALFHNTLQWIKLHDSIPYLYKACKSIPTQKQMTRNLIHSVKDDLAAFNLFQQELMTPQQHQMFMHQINQQQHLQHQHVLHQQQNIHQHQQQQQHNLQQQQVLPSIMVPPQSPTLSSYYFENGWVNHYNDPKRRQYLSTREQQYQFMLHNGPRKRSHSTMDAQTNQNLLDASVIAAAAAAAAITTTTNIPTMQSYNNNEEWRESLLQFAHAIYSVSPQNPFLLDLLHKLHMVAPTHLPTLLLLACVHYSFQDYGQSLQYNHLILKYDANYVEAMSNIGTTLRSIGKTNEAEKWWYQAVRLRPGYWDAVENLVGVLCSTSSRYKEALGVCEFVEDFFASKSSAIQVHQLPRLLNLFYAKGNLKYALGDILGAQKEYEKGLELAFGGITLNTICNLLVFACCNTNNNNATEDTVVLLLPEQAVRILQNLFPATGGVLPGLVGTSQETIQQTNQTTSTLLLTLAKLFQDMMNPTTTALANASTKGGTPRLYSLLPLYYLSLALHPSPSTTNNLGIILSNISVAVAGSAVTLGPNPQPLTGTMLAMRYYLYGLQLDPRHPHLYTNLGSLLKDMGHLNEAVDMYEKAVEFNPRFDVALANLGNAIKDLGRVQDSVQWYRRAVEVNPNFVDAVCGLVNSLSGVCDWRGRGSVGGEASVDQFGNYFPPTGDLLSKSGWIGRVVDIVEKQLNEGSIWGAGILKSPHDGTISVGEYIVEQMMACVNKKDISVWKTRLAFFQSNHKKDEGGWLIRLIERIMRRVQHNWYRDTYGQVVHGILQPRIVVTAELAQKYNRPLIPGTLASPAVPTVLPFHTFTYPLSARQIRLISHRNALRISHTALGSSWVPTHVYPPPPPPSHQIKLGYVSSDFNNHPLSHLMQSVFGFHDTSQFEVHCYATTVSDGSPYRLKIEREAEHFLDVSSWNNQQVVEKIVEDGIHVLVNLNGYTKGARNEIFAARPCPVQCSFMGFAGTLAGGWCDWIIADPIVCPPSMVSGEIWRQRRTTQLGDFEGDIDPEEATDDFVYTEKFIYMPHSYFVNDHKQGFRDDHPSTHQELMLYNQKANEETVWTVEEEKRWNMRREVFPNLPDDVIIFANFNQLYKLEPGTFRIWLRILERVPNSILWLLRFPPAGEQHLKRFANEWAGPQVAQRVVFTDVAPKHIHIHRGRVADIFLDTPECNAHTTAADILWSGTPIVTYPKYIHKMCSRVGASIAMATGFGDEMVVMSEKQYEERVVELAQSVSYTYQTSITGAMVRRGHGALIDLRKRLFLSREQSRLFDTERWTRNLERGFSEAWKRWVTTEEFEDLVSNEKSGCIWVVDPDDAQ</sequence>
<evidence type="ECO:0000256" key="6">
    <source>
        <dbReference type="ARBA" id="ARBA00022454"/>
    </source>
</evidence>
<dbReference type="InterPro" id="IPR029489">
    <property type="entry name" value="OGT/SEC/SPY_C"/>
</dbReference>
<keyword evidence="18" id="KW-1185">Reference proteome</keyword>
<evidence type="ECO:0000256" key="5">
    <source>
        <dbReference type="ARBA" id="ARBA00011970"/>
    </source>
</evidence>
<dbReference type="PROSITE" id="PS50293">
    <property type="entry name" value="TPR_REGION"/>
    <property type="match status" value="1"/>
</dbReference>
<dbReference type="PROSITE" id="PS51450">
    <property type="entry name" value="LRR"/>
    <property type="match status" value="1"/>
</dbReference>
<keyword evidence="10" id="KW-0677">Repeat</keyword>
<dbReference type="Gene3D" id="1.25.40.10">
    <property type="entry name" value="Tetratricopeptide repeat domain"/>
    <property type="match status" value="3"/>
</dbReference>
<accession>A0ABP9YUZ7</accession>
<dbReference type="Gene3D" id="3.40.50.2000">
    <property type="entry name" value="Glycogen Phosphorylase B"/>
    <property type="match status" value="1"/>
</dbReference>
<evidence type="ECO:0000256" key="13">
    <source>
        <dbReference type="ARBA" id="ARBA00022853"/>
    </source>
</evidence>
<evidence type="ECO:0000256" key="12">
    <source>
        <dbReference type="ARBA" id="ARBA00022803"/>
    </source>
</evidence>
<evidence type="ECO:0000256" key="4">
    <source>
        <dbReference type="ARBA" id="ARBA00010999"/>
    </source>
</evidence>
<keyword evidence="9" id="KW-0808">Transferase</keyword>
<reference evidence="17 18" key="1">
    <citation type="submission" date="2024-04" db="EMBL/GenBank/DDBJ databases">
        <title>genome sequences of Mucor flavus KT1a and Helicostylum pulchrum KT1b strains isolated from the surface of a dry-aged beef.</title>
        <authorList>
            <person name="Toyotome T."/>
            <person name="Hosono M."/>
            <person name="Torimaru M."/>
            <person name="Fukuda K."/>
            <person name="Mikami N."/>
        </authorList>
    </citation>
    <scope>NUCLEOTIDE SEQUENCE [LARGE SCALE GENOMIC DNA]</scope>
    <source>
        <strain evidence="17 18">KT1a</strain>
    </source>
</reference>
<dbReference type="SMART" id="SM00369">
    <property type="entry name" value="LRR_TYP"/>
    <property type="match status" value="4"/>
</dbReference>
<dbReference type="PROSITE" id="PS50005">
    <property type="entry name" value="TPR"/>
    <property type="match status" value="3"/>
</dbReference>
<name>A0ABP9YUZ7_9FUNG</name>
<dbReference type="Proteomes" id="UP001473302">
    <property type="component" value="Unassembled WGS sequence"/>
</dbReference>
<evidence type="ECO:0000256" key="3">
    <source>
        <dbReference type="ARBA" id="ARBA00005386"/>
    </source>
</evidence>
<gene>
    <name evidence="17" type="ORF">MFLAVUS_004105</name>
</gene>
<dbReference type="PANTHER" id="PTHR44998:SF1">
    <property type="entry name" value="UDP-N-ACETYLGLUCOSAMINE--PEPTIDE N-ACETYLGLUCOSAMINYLTRANSFERASE 110 KDA SUBUNIT"/>
    <property type="match status" value="1"/>
</dbReference>
<comment type="similarity">
    <text evidence="4">Belongs to the Tonsoku family.</text>
</comment>
<evidence type="ECO:0000256" key="2">
    <source>
        <dbReference type="ARBA" id="ARBA00004922"/>
    </source>
</evidence>
<feature type="domain" description="O-GlcNAc transferase C-terminal" evidence="16">
    <location>
        <begin position="1025"/>
        <end position="1213"/>
    </location>
</feature>
<dbReference type="EMBL" id="BAABUK010000008">
    <property type="protein sequence ID" value="GAA5810679.1"/>
    <property type="molecule type" value="Genomic_DNA"/>
</dbReference>
<evidence type="ECO:0000313" key="17">
    <source>
        <dbReference type="EMBL" id="GAA5810679.1"/>
    </source>
</evidence>
<dbReference type="Pfam" id="PF13844">
    <property type="entry name" value="Glyco_transf_41"/>
    <property type="match status" value="2"/>
</dbReference>
<comment type="pathway">
    <text evidence="2">Protein modification; protein glycosylation.</text>
</comment>
<protein>
    <recommendedName>
        <fullName evidence="5">protein O-GlcNAc transferase</fullName>
        <ecNumber evidence="5">2.4.1.255</ecNumber>
    </recommendedName>
</protein>
<dbReference type="InterPro" id="IPR011990">
    <property type="entry name" value="TPR-like_helical_dom_sf"/>
</dbReference>
<keyword evidence="11" id="KW-0227">DNA damage</keyword>
<dbReference type="SUPFAM" id="SSF52058">
    <property type="entry name" value="L domain-like"/>
    <property type="match status" value="1"/>
</dbReference>
<dbReference type="InterPro" id="IPR001611">
    <property type="entry name" value="Leu-rich_rpt"/>
</dbReference>
<evidence type="ECO:0000256" key="9">
    <source>
        <dbReference type="ARBA" id="ARBA00022679"/>
    </source>
</evidence>